<feature type="region of interest" description="Disordered" evidence="2">
    <location>
        <begin position="1"/>
        <end position="25"/>
    </location>
</feature>
<feature type="coiled-coil region" evidence="1">
    <location>
        <begin position="300"/>
        <end position="345"/>
    </location>
</feature>
<reference evidence="3" key="1">
    <citation type="submission" date="2023-07" db="EMBL/GenBank/DDBJ databases">
        <authorList>
            <consortium name="AG Swart"/>
            <person name="Singh M."/>
            <person name="Singh A."/>
            <person name="Seah K."/>
            <person name="Emmerich C."/>
        </authorList>
    </citation>
    <scope>NUCLEOTIDE SEQUENCE</scope>
    <source>
        <strain evidence="3">DP1</strain>
    </source>
</reference>
<feature type="compositionally biased region" description="Basic and acidic residues" evidence="2">
    <location>
        <begin position="1062"/>
        <end position="1076"/>
    </location>
</feature>
<feature type="coiled-coil region" evidence="1">
    <location>
        <begin position="216"/>
        <end position="243"/>
    </location>
</feature>
<dbReference type="AlphaFoldDB" id="A0AAD1XHV4"/>
<feature type="region of interest" description="Disordered" evidence="2">
    <location>
        <begin position="1060"/>
        <end position="1084"/>
    </location>
</feature>
<keyword evidence="1" id="KW-0175">Coiled coil</keyword>
<evidence type="ECO:0000313" key="3">
    <source>
        <dbReference type="EMBL" id="CAI2372963.1"/>
    </source>
</evidence>
<sequence length="1084" mass="126981">MSSNKNIFIENEGENTEDAVQTDDGTATTVEEYKISSFDPTSDISDPKVVEIWVDNILKDAESVEDYHKFLKKNSLSPLVRYGIDRDHLKYLGVADHNIDRLYRAFFVYSIGFYELLQSITVGIKASNSINHSEVMGSLWRVYSILLEFCCKSDYKLLISKIKSDHEIEKEGLKDRIQWHHERFLEQEIEFRKKFKEAEIENATYLKEKATTKRYIAKLNDIITDLRAKIEEETKVRKVFENKLNDLHSIVRDRDATYTRAKVDLDHLLQDNISKEDQLFKLLKEYKEISEKKTEFQVQYDATLQDLNKTQDNLDRERLERLKEVKNLKNELKTTKTTLFKIEKNYKENLSELQKLRQVHHEMSKNYSDDKETLKKYNRDYQSITKLESVIESLRKECNELTEDLAGTREREIQYKKIAEDAKKEKDEIREELNQFIVKYSGLQGRYVEVENHLNNKTQQLKDQGIRLDETEKERVKIHEISEQAKAKNLHLEKELKEKCKMVDIQRESMNRLKNKLIQAENEYDALNGKHNTDREVLQTEIYQLKHEVSVLTEKVNVLKNSRGHLLKNMDTEAQENEKLRGKVHNMRNKLSDAFADKKNIEGERNKFDMMRIRTEEILLEKEQQYTDLFKQKESLNLMLSTNTEMHDHYEKKTGEYIQRIRNENKKLKLLIEQEKDRGLMMHEDIRTRCAYACLEYQTMLLEKIEAQKSMSGKNAKIHSLECDVEVARIKIKSLMEELEIAKKSHNELESKYNAKRNQIALLKKELTNLKSENEIFRRVIYDPNVSKPLPEERSQSDLSKSVSRAIEINNGDLVQIKNVISETNSDSSYKGETRDVGVLTDACKRKDNFMQTEAHGFIEIQDIIRRNSFINVNRKFSSKTAVGFCYNPDDGRISKDTHSETEMKNYIIPPNVGNKNKTLKNNEYKDIEQIINSESESVSRETNPKMRNKDLEDSIKIDVSPLEKVTTIKSIQNKKGNIVVSKVVDCVPQSSKDMKKRRVMQPEIVDKTRATTSKNQMKPLMTPNYLILQGKRAKYLKSTSRYKKNPSSIEGEFKSTLMSERVSRNTSTDELKETMKSVYGKGK</sequence>
<protein>
    <submittedName>
        <fullName evidence="3">Uncharacterized protein</fullName>
    </submittedName>
</protein>
<dbReference type="EMBL" id="CAMPGE010014284">
    <property type="protein sequence ID" value="CAI2372963.1"/>
    <property type="molecule type" value="Genomic_DNA"/>
</dbReference>
<feature type="coiled-coil region" evidence="1">
    <location>
        <begin position="503"/>
        <end position="530"/>
    </location>
</feature>
<gene>
    <name evidence="3" type="ORF">ECRASSUSDP1_LOCUS14300</name>
</gene>
<feature type="compositionally biased region" description="Acidic residues" evidence="2">
    <location>
        <begin position="11"/>
        <end position="21"/>
    </location>
</feature>
<comment type="caution">
    <text evidence="3">The sequence shown here is derived from an EMBL/GenBank/DDBJ whole genome shotgun (WGS) entry which is preliminary data.</text>
</comment>
<name>A0AAD1XHV4_EUPCR</name>
<evidence type="ECO:0000256" key="2">
    <source>
        <dbReference type="SAM" id="MobiDB-lite"/>
    </source>
</evidence>
<proteinExistence type="predicted"/>
<dbReference type="Proteomes" id="UP001295684">
    <property type="component" value="Unassembled WGS sequence"/>
</dbReference>
<accession>A0AAD1XHV4</accession>
<organism evidence="3 4">
    <name type="scientific">Euplotes crassus</name>
    <dbReference type="NCBI Taxonomy" id="5936"/>
    <lineage>
        <taxon>Eukaryota</taxon>
        <taxon>Sar</taxon>
        <taxon>Alveolata</taxon>
        <taxon>Ciliophora</taxon>
        <taxon>Intramacronucleata</taxon>
        <taxon>Spirotrichea</taxon>
        <taxon>Hypotrichia</taxon>
        <taxon>Euplotida</taxon>
        <taxon>Euplotidae</taxon>
        <taxon>Moneuplotes</taxon>
    </lineage>
</organism>
<evidence type="ECO:0000256" key="1">
    <source>
        <dbReference type="SAM" id="Coils"/>
    </source>
</evidence>
<keyword evidence="4" id="KW-1185">Reference proteome</keyword>
<evidence type="ECO:0000313" key="4">
    <source>
        <dbReference type="Proteomes" id="UP001295684"/>
    </source>
</evidence>
<feature type="coiled-coil region" evidence="1">
    <location>
        <begin position="384"/>
        <end position="474"/>
    </location>
</feature>
<feature type="coiled-coil region" evidence="1">
    <location>
        <begin position="718"/>
        <end position="780"/>
    </location>
</feature>